<name>A0A7W7S4R0_9ACTN</name>
<feature type="transmembrane region" description="Helical" evidence="1">
    <location>
        <begin position="255"/>
        <end position="279"/>
    </location>
</feature>
<feature type="transmembrane region" description="Helical" evidence="1">
    <location>
        <begin position="84"/>
        <end position="105"/>
    </location>
</feature>
<dbReference type="EMBL" id="JACHJU010000006">
    <property type="protein sequence ID" value="MBB4943854.1"/>
    <property type="molecule type" value="Genomic_DNA"/>
</dbReference>
<accession>A0A7W7S4R0</accession>
<dbReference type="Proteomes" id="UP000534286">
    <property type="component" value="Unassembled WGS sequence"/>
</dbReference>
<protein>
    <submittedName>
        <fullName evidence="2">ABC-2 type transport system permease protein</fullName>
    </submittedName>
</protein>
<feature type="transmembrane region" description="Helical" evidence="1">
    <location>
        <begin position="179"/>
        <end position="204"/>
    </location>
</feature>
<reference evidence="2 3" key="1">
    <citation type="submission" date="2020-08" db="EMBL/GenBank/DDBJ databases">
        <title>Sequencing the genomes of 1000 actinobacteria strains.</title>
        <authorList>
            <person name="Klenk H.-P."/>
        </authorList>
    </citation>
    <scope>NUCLEOTIDE SEQUENCE [LARGE SCALE GENOMIC DNA]</scope>
    <source>
        <strain evidence="2 3">DSM 43023</strain>
    </source>
</reference>
<dbReference type="RefSeq" id="WP_246468552.1">
    <property type="nucleotide sequence ID" value="NZ_BAABEK010000076.1"/>
</dbReference>
<feature type="transmembrane region" description="Helical" evidence="1">
    <location>
        <begin position="224"/>
        <end position="248"/>
    </location>
</feature>
<keyword evidence="1" id="KW-1133">Transmembrane helix</keyword>
<feature type="transmembrane region" description="Helical" evidence="1">
    <location>
        <begin position="306"/>
        <end position="326"/>
    </location>
</feature>
<feature type="transmembrane region" description="Helical" evidence="1">
    <location>
        <begin position="125"/>
        <end position="148"/>
    </location>
</feature>
<comment type="caution">
    <text evidence="2">The sequence shown here is derived from an EMBL/GenBank/DDBJ whole genome shotgun (WGS) entry which is preliminary data.</text>
</comment>
<dbReference type="PANTHER" id="PTHR37305:SF1">
    <property type="entry name" value="MEMBRANE PROTEIN"/>
    <property type="match status" value="1"/>
</dbReference>
<sequence length="335" mass="33706">MSTVSGEEVMPADVGTPPVRKGMEAAVREGAEAAPVREGTAQAVAGPVPGGTPVSPPRAMGAPRAWLRLLGSELGLIFRRPRNISMLGVLALVPLLIGVALRAFGGGDAGDGGPAIFGQVTGNGLFLTFAALSVLVQLLLPVAVVVVAGDGIAGEAGIGTLRYLLAAPAGRGRLLGVKYAGAVVFSLAAVTLVALSALLVGVLLFPAGPITLLSGTTIPLLDGILRIGVVVLYVSAGMAALAAVALALSTLTEVAVGAIASAVVLVIVAQVLGVIPQLAGLQPYLLTHWWNGFDGVLRDPVATGEMGQGLLVFAAYIAVFGSIAWARFTSKDITC</sequence>
<evidence type="ECO:0000256" key="1">
    <source>
        <dbReference type="SAM" id="Phobius"/>
    </source>
</evidence>
<proteinExistence type="predicted"/>
<dbReference type="AlphaFoldDB" id="A0A7W7S4R0"/>
<evidence type="ECO:0000313" key="2">
    <source>
        <dbReference type="EMBL" id="MBB4943854.1"/>
    </source>
</evidence>
<keyword evidence="1" id="KW-0472">Membrane</keyword>
<keyword evidence="1" id="KW-0812">Transmembrane</keyword>
<keyword evidence="3" id="KW-1185">Reference proteome</keyword>
<evidence type="ECO:0000313" key="3">
    <source>
        <dbReference type="Proteomes" id="UP000534286"/>
    </source>
</evidence>
<gene>
    <name evidence="2" type="ORF">FHR32_008255</name>
</gene>
<organism evidence="2 3">
    <name type="scientific">Streptosporangium album</name>
    <dbReference type="NCBI Taxonomy" id="47479"/>
    <lineage>
        <taxon>Bacteria</taxon>
        <taxon>Bacillati</taxon>
        <taxon>Actinomycetota</taxon>
        <taxon>Actinomycetes</taxon>
        <taxon>Streptosporangiales</taxon>
        <taxon>Streptosporangiaceae</taxon>
        <taxon>Streptosporangium</taxon>
    </lineage>
</organism>
<dbReference type="PANTHER" id="PTHR37305">
    <property type="entry name" value="INTEGRAL MEMBRANE PROTEIN-RELATED"/>
    <property type="match status" value="1"/>
</dbReference>